<accession>A0A420IBC5</accession>
<comment type="caution">
    <text evidence="2">The sequence shown here is derived from an EMBL/GenBank/DDBJ whole genome shotgun (WGS) entry which is preliminary data.</text>
</comment>
<protein>
    <submittedName>
        <fullName evidence="2">Uncharacterized protein</fullName>
    </submittedName>
</protein>
<name>A0A420IBC5_9PEZI</name>
<dbReference type="AlphaFoldDB" id="A0A420IBC5"/>
<dbReference type="Proteomes" id="UP000285326">
    <property type="component" value="Unassembled WGS sequence"/>
</dbReference>
<gene>
    <name evidence="2" type="ORF">GcM1_250256</name>
</gene>
<evidence type="ECO:0000256" key="1">
    <source>
        <dbReference type="SAM" id="MobiDB-lite"/>
    </source>
</evidence>
<organism evidence="2 3">
    <name type="scientific">Golovinomyces cichoracearum</name>
    <dbReference type="NCBI Taxonomy" id="62708"/>
    <lineage>
        <taxon>Eukaryota</taxon>
        <taxon>Fungi</taxon>
        <taxon>Dikarya</taxon>
        <taxon>Ascomycota</taxon>
        <taxon>Pezizomycotina</taxon>
        <taxon>Leotiomycetes</taxon>
        <taxon>Erysiphales</taxon>
        <taxon>Erysiphaceae</taxon>
        <taxon>Golovinomyces</taxon>
    </lineage>
</organism>
<sequence>MEYMQKETELNTSNPGTPVKSGRGRPKSSKKRPTLGSETEIVTASISVIILRSSLVLKKSRKSSFLTNYVKME</sequence>
<evidence type="ECO:0000313" key="2">
    <source>
        <dbReference type="EMBL" id="RKF71850.1"/>
    </source>
</evidence>
<proteinExistence type="predicted"/>
<dbReference type="EMBL" id="MCBS01025009">
    <property type="protein sequence ID" value="RKF71850.1"/>
    <property type="molecule type" value="Genomic_DNA"/>
</dbReference>
<reference evidence="2 3" key="1">
    <citation type="journal article" date="2018" name="BMC Genomics">
        <title>Comparative genome analyses reveal sequence features reflecting distinct modes of host-adaptation between dicot and monocot powdery mildew.</title>
        <authorList>
            <person name="Wu Y."/>
            <person name="Ma X."/>
            <person name="Pan Z."/>
            <person name="Kale S.D."/>
            <person name="Song Y."/>
            <person name="King H."/>
            <person name="Zhang Q."/>
            <person name="Presley C."/>
            <person name="Deng X."/>
            <person name="Wei C.I."/>
            <person name="Xiao S."/>
        </authorList>
    </citation>
    <scope>NUCLEOTIDE SEQUENCE [LARGE SCALE GENOMIC DNA]</scope>
    <source>
        <strain evidence="2">UMSG1</strain>
    </source>
</reference>
<evidence type="ECO:0000313" key="3">
    <source>
        <dbReference type="Proteomes" id="UP000285326"/>
    </source>
</evidence>
<feature type="compositionally biased region" description="Basic residues" evidence="1">
    <location>
        <begin position="22"/>
        <end position="33"/>
    </location>
</feature>
<feature type="region of interest" description="Disordered" evidence="1">
    <location>
        <begin position="1"/>
        <end position="37"/>
    </location>
</feature>